<reference evidence="1 2" key="1">
    <citation type="journal article" date="2013" name="Stand. Genomic Sci.">
        <title>Genome sequence of the reddish-pigmented Rubellimicrobium thermophilum type strain (DSM 16684(T)), a member of the Roseobacter clade.</title>
        <authorList>
            <person name="Fiebig A."/>
            <person name="Riedel T."/>
            <person name="Gronow S."/>
            <person name="Petersen J."/>
            <person name="Klenk H.P."/>
            <person name="Goker M."/>
        </authorList>
    </citation>
    <scope>NUCLEOTIDE SEQUENCE [LARGE SCALE GENOMIC DNA]</scope>
    <source>
        <strain evidence="1 2">DSM 16684</strain>
    </source>
</reference>
<dbReference type="HOGENOM" id="CLU_076581_0_0_5"/>
<protein>
    <recommendedName>
        <fullName evidence="3">Glycosyltransferase</fullName>
    </recommendedName>
</protein>
<dbReference type="SUPFAM" id="SSF53448">
    <property type="entry name" value="Nucleotide-diphospho-sugar transferases"/>
    <property type="match status" value="1"/>
</dbReference>
<dbReference type="AlphaFoldDB" id="S9QYG9"/>
<evidence type="ECO:0000313" key="1">
    <source>
        <dbReference type="EMBL" id="EPX84617.1"/>
    </source>
</evidence>
<dbReference type="Proteomes" id="UP000015346">
    <property type="component" value="Unassembled WGS sequence"/>
</dbReference>
<dbReference type="STRING" id="1123069.ruthe_01976"/>
<dbReference type="InterPro" id="IPR029044">
    <property type="entry name" value="Nucleotide-diphossugar_trans"/>
</dbReference>
<name>S9QYG9_9RHOB</name>
<evidence type="ECO:0000313" key="2">
    <source>
        <dbReference type="Proteomes" id="UP000015346"/>
    </source>
</evidence>
<keyword evidence="2" id="KW-1185">Reference proteome</keyword>
<dbReference type="EMBL" id="AOLV01000020">
    <property type="protein sequence ID" value="EPX84617.1"/>
    <property type="molecule type" value="Genomic_DNA"/>
</dbReference>
<proteinExistence type="predicted"/>
<organism evidence="1 2">
    <name type="scientific">Rubellimicrobium thermophilum DSM 16684</name>
    <dbReference type="NCBI Taxonomy" id="1123069"/>
    <lineage>
        <taxon>Bacteria</taxon>
        <taxon>Pseudomonadati</taxon>
        <taxon>Pseudomonadota</taxon>
        <taxon>Alphaproteobacteria</taxon>
        <taxon>Rhodobacterales</taxon>
        <taxon>Roseobacteraceae</taxon>
        <taxon>Rubellimicrobium</taxon>
    </lineage>
</organism>
<comment type="caution">
    <text evidence="1">The sequence shown here is derived from an EMBL/GenBank/DDBJ whole genome shotgun (WGS) entry which is preliminary data.</text>
</comment>
<sequence length="304" mass="34332">MTAPRDPLLILCMKWGRIYGPDYVNNLARGVRRHLARPHRFICFTDDATGLEPGIEALPLPELGLPPGHGDTRWRKLALFRRDLAGLRGTALFLDLDLVIVDDLEPFFDLPGPFRIIRDDDLFRPKPLRRLNPARDRFLHSVGNSSVFRFEIGAHAYILDAYLADPAGATARYEISQQFQSAQLAAHGHLDYWPREWCVSFKNHCVPRHLASYLRDPAPPPGARIVVFAGRPKMTEVLAGGGHRWYRRIGKVDWLRKAWENSWSQRPFAASSTAAGRPAPWPRLPPAPRAAAARMAWPGPSCCR</sequence>
<dbReference type="PATRIC" id="fig|1123069.3.peg.1947"/>
<evidence type="ECO:0008006" key="3">
    <source>
        <dbReference type="Google" id="ProtNLM"/>
    </source>
</evidence>
<dbReference type="RefSeq" id="WP_021098062.1">
    <property type="nucleotide sequence ID" value="NZ_KE557321.1"/>
</dbReference>
<gene>
    <name evidence="1" type="ORF">ruthe_01976</name>
</gene>
<accession>S9QYG9</accession>